<dbReference type="EMBL" id="SPHZ02000007">
    <property type="protein sequence ID" value="KAF0905064.1"/>
    <property type="molecule type" value="Genomic_DNA"/>
</dbReference>
<comment type="caution">
    <text evidence="1">The sequence shown here is derived from an EMBL/GenBank/DDBJ whole genome shotgun (WGS) entry which is preliminary data.</text>
</comment>
<organism evidence="1 2">
    <name type="scientific">Oryza meyeriana var. granulata</name>
    <dbReference type="NCBI Taxonomy" id="110450"/>
    <lineage>
        <taxon>Eukaryota</taxon>
        <taxon>Viridiplantae</taxon>
        <taxon>Streptophyta</taxon>
        <taxon>Embryophyta</taxon>
        <taxon>Tracheophyta</taxon>
        <taxon>Spermatophyta</taxon>
        <taxon>Magnoliopsida</taxon>
        <taxon>Liliopsida</taxon>
        <taxon>Poales</taxon>
        <taxon>Poaceae</taxon>
        <taxon>BOP clade</taxon>
        <taxon>Oryzoideae</taxon>
        <taxon>Oryzeae</taxon>
        <taxon>Oryzinae</taxon>
        <taxon>Oryza</taxon>
        <taxon>Oryza meyeriana</taxon>
    </lineage>
</organism>
<dbReference type="Proteomes" id="UP000479710">
    <property type="component" value="Unassembled WGS sequence"/>
</dbReference>
<protein>
    <submittedName>
        <fullName evidence="1">Uncharacterized protein</fullName>
    </submittedName>
</protein>
<reference evidence="1 2" key="1">
    <citation type="submission" date="2019-11" db="EMBL/GenBank/DDBJ databases">
        <title>Whole genome sequence of Oryza granulata.</title>
        <authorList>
            <person name="Li W."/>
        </authorList>
    </citation>
    <scope>NUCLEOTIDE SEQUENCE [LARGE SCALE GENOMIC DNA]</scope>
    <source>
        <strain evidence="2">cv. Menghai</strain>
        <tissue evidence="1">Leaf</tissue>
    </source>
</reference>
<evidence type="ECO:0000313" key="1">
    <source>
        <dbReference type="EMBL" id="KAF0905064.1"/>
    </source>
</evidence>
<accession>A0A6G1CYR7</accession>
<dbReference type="AlphaFoldDB" id="A0A6G1CYR7"/>
<sequence>MDEVMKNTRAGTFHQRTGTRCEWRIGSQRSAPTRLPVVSEDGKIARNHHLYRSQILCLQ</sequence>
<evidence type="ECO:0000313" key="2">
    <source>
        <dbReference type="Proteomes" id="UP000479710"/>
    </source>
</evidence>
<gene>
    <name evidence="1" type="ORF">E2562_000871</name>
</gene>
<proteinExistence type="predicted"/>
<keyword evidence="2" id="KW-1185">Reference proteome</keyword>
<name>A0A6G1CYR7_9ORYZ</name>